<evidence type="ECO:0000313" key="3">
    <source>
        <dbReference type="Proteomes" id="UP000248961"/>
    </source>
</evidence>
<proteinExistence type="predicted"/>
<evidence type="ECO:0000256" key="1">
    <source>
        <dbReference type="SAM" id="MobiDB-lite"/>
    </source>
</evidence>
<feature type="compositionally biased region" description="Low complexity" evidence="1">
    <location>
        <begin position="279"/>
        <end position="288"/>
    </location>
</feature>
<feature type="region of interest" description="Disordered" evidence="1">
    <location>
        <begin position="207"/>
        <end position="352"/>
    </location>
</feature>
<feature type="compositionally biased region" description="Polar residues" evidence="1">
    <location>
        <begin position="1"/>
        <end position="36"/>
    </location>
</feature>
<accession>A0A395I903</accession>
<dbReference type="VEuPathDB" id="FungiDB:BO97DRAFT_129131"/>
<dbReference type="GeneID" id="37194323"/>
<feature type="region of interest" description="Disordered" evidence="1">
    <location>
        <begin position="519"/>
        <end position="613"/>
    </location>
</feature>
<feature type="compositionally biased region" description="Polar residues" evidence="1">
    <location>
        <begin position="136"/>
        <end position="148"/>
    </location>
</feature>
<feature type="compositionally biased region" description="Polar residues" evidence="1">
    <location>
        <begin position="289"/>
        <end position="303"/>
    </location>
</feature>
<evidence type="ECO:0000313" key="2">
    <source>
        <dbReference type="EMBL" id="RAL16259.1"/>
    </source>
</evidence>
<keyword evidence="3" id="KW-1185">Reference proteome</keyword>
<name>A0A395I903_ASPHC</name>
<dbReference type="RefSeq" id="XP_025555413.1">
    <property type="nucleotide sequence ID" value="XM_025690034.1"/>
</dbReference>
<organism evidence="2 3">
    <name type="scientific">Aspergillus homomorphus (strain CBS 101889)</name>
    <dbReference type="NCBI Taxonomy" id="1450537"/>
    <lineage>
        <taxon>Eukaryota</taxon>
        <taxon>Fungi</taxon>
        <taxon>Dikarya</taxon>
        <taxon>Ascomycota</taxon>
        <taxon>Pezizomycotina</taxon>
        <taxon>Eurotiomycetes</taxon>
        <taxon>Eurotiomycetidae</taxon>
        <taxon>Eurotiales</taxon>
        <taxon>Aspergillaceae</taxon>
        <taxon>Aspergillus</taxon>
        <taxon>Aspergillus subgen. Circumdati</taxon>
    </lineage>
</organism>
<dbReference type="EMBL" id="KZ824269">
    <property type="protein sequence ID" value="RAL16259.1"/>
    <property type="molecule type" value="Genomic_DNA"/>
</dbReference>
<dbReference type="Proteomes" id="UP000248961">
    <property type="component" value="Unassembled WGS sequence"/>
</dbReference>
<sequence length="646" mass="71700">MKQGENTVSASHSSSFQTPDKPTSGARLSTTANAANGQLKCDLSSSSSLSERLYKRKPLPSTLDQTTLTQIDFVTPTPQPSRSDESLQYLDGKQPQPGQRNGREVIDLDDDSNNDGDLRLPSGRQSRRARGVRFEQNPSDASSKQFKTPRQREVDTKPKRRKIGTGVKSHKLDKDAKKGNKTLTQMDYVRRYLKIEPDDEVKLEYTYTTPKKSDRKQANRHVSDTFALQPDHFSDQEASSGGKKRKLSMTADTKVKLDTEEPLDPGSVTPRAKREREIPSSQSPQSSSLAVITSSQFRTATRTPQKHDADDIPGRCIKQESPFLRRIKGEASQSPMREIPDSNETLPSTVVPDSPLPCNTVCEGTGIAQLSEHLKSEKHDEPHAISEHVPTTQRTVVYETDAETDTDTDYGDLETDLPNPMETLRKRRVPHYDPGAVNLEHEDASEESSQALPPVTAPEMEEELEQPLLDDNPTSDASIYYQRIQPATQFPLGPVPNLNTQRLAELFPDDLNDESIATMSLTESSSRTPKRMSNASDTNGLDHDPHKSTEIVPESSPIVRQDDGGRASFRTPAQRLASRDIVQVESSQPADRHRTRSQGQDDSGPRGIFRKSDLLTSSVMESIPMPMFLLDSQDSIGEPYSSQQGS</sequence>
<dbReference type="AlphaFoldDB" id="A0A395I903"/>
<feature type="compositionally biased region" description="Basic and acidic residues" evidence="1">
    <location>
        <begin position="540"/>
        <end position="549"/>
    </location>
</feature>
<gene>
    <name evidence="2" type="ORF">BO97DRAFT_129131</name>
</gene>
<protein>
    <submittedName>
        <fullName evidence="2">Uncharacterized protein</fullName>
    </submittedName>
</protein>
<feature type="compositionally biased region" description="Polar residues" evidence="1">
    <location>
        <begin position="519"/>
        <end position="539"/>
    </location>
</feature>
<feature type="region of interest" description="Disordered" evidence="1">
    <location>
        <begin position="439"/>
        <end position="475"/>
    </location>
</feature>
<feature type="region of interest" description="Disordered" evidence="1">
    <location>
        <begin position="1"/>
        <end position="184"/>
    </location>
</feature>
<feature type="compositionally biased region" description="Basic and acidic residues" evidence="1">
    <location>
        <begin position="211"/>
        <end position="223"/>
    </location>
</feature>
<feature type="compositionally biased region" description="Polar residues" evidence="1">
    <location>
        <begin position="62"/>
        <end position="72"/>
    </location>
</feature>
<dbReference type="OrthoDB" id="73788at2759"/>
<feature type="compositionally biased region" description="Basic residues" evidence="1">
    <location>
        <begin position="158"/>
        <end position="169"/>
    </location>
</feature>
<reference evidence="2 3" key="1">
    <citation type="submission" date="2018-02" db="EMBL/GenBank/DDBJ databases">
        <title>The genomes of Aspergillus section Nigri reveals drivers in fungal speciation.</title>
        <authorList>
            <consortium name="DOE Joint Genome Institute"/>
            <person name="Vesth T.C."/>
            <person name="Nybo J."/>
            <person name="Theobald S."/>
            <person name="Brandl J."/>
            <person name="Frisvad J.C."/>
            <person name="Nielsen K.F."/>
            <person name="Lyhne E.K."/>
            <person name="Kogle M.E."/>
            <person name="Kuo A."/>
            <person name="Riley R."/>
            <person name="Clum A."/>
            <person name="Nolan M."/>
            <person name="Lipzen A."/>
            <person name="Salamov A."/>
            <person name="Henrissat B."/>
            <person name="Wiebenga A."/>
            <person name="De vries R.P."/>
            <person name="Grigoriev I.V."/>
            <person name="Mortensen U.H."/>
            <person name="Andersen M.R."/>
            <person name="Baker S.E."/>
        </authorList>
    </citation>
    <scope>NUCLEOTIDE SEQUENCE [LARGE SCALE GENOMIC DNA]</scope>
    <source>
        <strain evidence="2 3">CBS 101889</strain>
    </source>
</reference>